<evidence type="ECO:0000313" key="2">
    <source>
        <dbReference type="EMBL" id="RAP03624.1"/>
    </source>
</evidence>
<dbReference type="AlphaFoldDB" id="A0A328Q3E2"/>
<feature type="transmembrane region" description="Helical" evidence="1">
    <location>
        <begin position="93"/>
        <end position="111"/>
    </location>
</feature>
<sequence>MFREKLSDYYDRDVIFSIIMGIIVGLLVVYICIIFNLAIWGFNIYLIFAPLIAGFVETYLSQKLTNTTSGAISSIVLFIVTNLIGWLFPAQAITWNVFTIGGIAIMLQAAFPLTVNYILIFLLLLFVYIFGRIGGFIGLLFDKNLFDAPKKISDIGDMDELNILILNNQPKIPIKEYHGLVFAEEIFEFEEKTHNERLEYLGSNLSKKKSIQHRDYLIARDYILLILEKEAVKLNANAIIDIEIEYTNYNQQLPPDMLMAAYGTAVTIDEKYL</sequence>
<organism evidence="2 3">
    <name type="scientific">Methanosphaera stadtmanae</name>
    <dbReference type="NCBI Taxonomy" id="2317"/>
    <lineage>
        <taxon>Archaea</taxon>
        <taxon>Methanobacteriati</taxon>
        <taxon>Methanobacteriota</taxon>
        <taxon>Methanomada group</taxon>
        <taxon>Methanobacteria</taxon>
        <taxon>Methanobacteriales</taxon>
        <taxon>Methanobacteriaceae</taxon>
        <taxon>Methanosphaera</taxon>
    </lineage>
</organism>
<protein>
    <submittedName>
        <fullName evidence="2">Uncharacterized protein</fullName>
    </submittedName>
</protein>
<dbReference type="Proteomes" id="UP000248557">
    <property type="component" value="Unassembled WGS sequence"/>
</dbReference>
<dbReference type="InterPro" id="IPR002765">
    <property type="entry name" value="UPF0145_YbjQ-like"/>
</dbReference>
<dbReference type="Gene3D" id="3.30.110.70">
    <property type="entry name" value="Hypothetical protein apc22750. Chain B"/>
    <property type="match status" value="1"/>
</dbReference>
<dbReference type="EMBL" id="NGJK01000015">
    <property type="protein sequence ID" value="RAP03624.1"/>
    <property type="molecule type" value="Genomic_DNA"/>
</dbReference>
<evidence type="ECO:0000256" key="1">
    <source>
        <dbReference type="SAM" id="Phobius"/>
    </source>
</evidence>
<evidence type="ECO:0000313" key="3">
    <source>
        <dbReference type="Proteomes" id="UP000248557"/>
    </source>
</evidence>
<feature type="transmembrane region" description="Helical" evidence="1">
    <location>
        <begin position="14"/>
        <end position="35"/>
    </location>
</feature>
<proteinExistence type="predicted"/>
<dbReference type="GeneID" id="25392659"/>
<keyword evidence="1" id="KW-0472">Membrane</keyword>
<dbReference type="SUPFAM" id="SSF117782">
    <property type="entry name" value="YbjQ-like"/>
    <property type="match status" value="1"/>
</dbReference>
<feature type="transmembrane region" description="Helical" evidence="1">
    <location>
        <begin position="117"/>
        <end position="141"/>
    </location>
</feature>
<dbReference type="Pfam" id="PF01906">
    <property type="entry name" value="YbjQ_1"/>
    <property type="match status" value="1"/>
</dbReference>
<accession>A0A328Q3E2</accession>
<dbReference type="InterPro" id="IPR035439">
    <property type="entry name" value="UPF0145_dom_sf"/>
</dbReference>
<keyword evidence="1" id="KW-0812">Transmembrane</keyword>
<keyword evidence="1" id="KW-1133">Transmembrane helix</keyword>
<comment type="caution">
    <text evidence="2">The sequence shown here is derived from an EMBL/GenBank/DDBJ whole genome shotgun (WGS) entry which is preliminary data.</text>
</comment>
<gene>
    <name evidence="2" type="ORF">CA615_01295</name>
</gene>
<feature type="transmembrane region" description="Helical" evidence="1">
    <location>
        <begin position="67"/>
        <end position="88"/>
    </location>
</feature>
<dbReference type="RefSeq" id="WP_011405868.1">
    <property type="nucleotide sequence ID" value="NZ_CATZXA010000031.1"/>
</dbReference>
<name>A0A328Q3E2_9EURY</name>
<feature type="transmembrane region" description="Helical" evidence="1">
    <location>
        <begin position="42"/>
        <end position="61"/>
    </location>
</feature>
<reference evidence="2 3" key="1">
    <citation type="submission" date="2017-05" db="EMBL/GenBank/DDBJ databases">
        <title>Host range expansion of the Methanosphaera genus to humans and monogastric animals involves recent and extensive reduction in genome content.</title>
        <authorList>
            <person name="Hoedt E.C."/>
            <person name="Volmer J.G."/>
            <person name="Parks D.H."/>
            <person name="Rosewarne C.P."/>
            <person name="Denman S.E."/>
            <person name="Mcsweeney C.S."/>
            <person name="O Cuiv P."/>
            <person name="Hugenholtz P."/>
            <person name="Tyson G.W."/>
            <person name="Morrison M."/>
        </authorList>
    </citation>
    <scope>NUCLEOTIDE SEQUENCE [LARGE SCALE GENOMIC DNA]</scope>
    <source>
        <strain evidence="2 3">PA5</strain>
    </source>
</reference>